<protein>
    <submittedName>
        <fullName evidence="2">Uncharacterized protein</fullName>
    </submittedName>
</protein>
<feature type="region of interest" description="Disordered" evidence="1">
    <location>
        <begin position="48"/>
        <end position="69"/>
    </location>
</feature>
<feature type="region of interest" description="Disordered" evidence="1">
    <location>
        <begin position="424"/>
        <end position="467"/>
    </location>
</feature>
<evidence type="ECO:0000256" key="1">
    <source>
        <dbReference type="SAM" id="MobiDB-lite"/>
    </source>
</evidence>
<feature type="non-terminal residue" evidence="2">
    <location>
        <position position="488"/>
    </location>
</feature>
<organism evidence="2 3">
    <name type="scientific">Kipferlia bialata</name>
    <dbReference type="NCBI Taxonomy" id="797122"/>
    <lineage>
        <taxon>Eukaryota</taxon>
        <taxon>Metamonada</taxon>
        <taxon>Carpediemonas-like organisms</taxon>
        <taxon>Kipferlia</taxon>
    </lineage>
</organism>
<feature type="compositionally biased region" description="Basic and acidic residues" evidence="1">
    <location>
        <begin position="55"/>
        <end position="69"/>
    </location>
</feature>
<dbReference type="AlphaFoldDB" id="A0A9K3D7D3"/>
<keyword evidence="3" id="KW-1185">Reference proteome</keyword>
<feature type="compositionally biased region" description="Acidic residues" evidence="1">
    <location>
        <begin position="426"/>
        <end position="440"/>
    </location>
</feature>
<dbReference type="EMBL" id="BDIP01004171">
    <property type="protein sequence ID" value="GIQ88553.1"/>
    <property type="molecule type" value="Genomic_DNA"/>
</dbReference>
<reference evidence="2 3" key="1">
    <citation type="journal article" date="2018" name="PLoS ONE">
        <title>The draft genome of Kipferlia bialata reveals reductive genome evolution in fornicate parasites.</title>
        <authorList>
            <person name="Tanifuji G."/>
            <person name="Takabayashi S."/>
            <person name="Kume K."/>
            <person name="Takagi M."/>
            <person name="Nakayama T."/>
            <person name="Kamikawa R."/>
            <person name="Inagaki Y."/>
            <person name="Hashimoto T."/>
        </authorList>
    </citation>
    <scope>NUCLEOTIDE SEQUENCE [LARGE SCALE GENOMIC DNA]</scope>
    <source>
        <strain evidence="2">NY0173</strain>
    </source>
</reference>
<feature type="non-terminal residue" evidence="2">
    <location>
        <position position="1"/>
    </location>
</feature>
<proteinExistence type="predicted"/>
<evidence type="ECO:0000313" key="2">
    <source>
        <dbReference type="EMBL" id="GIQ88553.1"/>
    </source>
</evidence>
<dbReference type="Proteomes" id="UP000265618">
    <property type="component" value="Unassembled WGS sequence"/>
</dbReference>
<accession>A0A9K3D7D3</accession>
<name>A0A9K3D7D3_9EUKA</name>
<comment type="caution">
    <text evidence="2">The sequence shown here is derived from an EMBL/GenBank/DDBJ whole genome shotgun (WGS) entry which is preliminary data.</text>
</comment>
<evidence type="ECO:0000313" key="3">
    <source>
        <dbReference type="Proteomes" id="UP000265618"/>
    </source>
</evidence>
<sequence length="488" mass="53548">GIVFGTGQELARREIEMQEAKLDDGVGQALQDLSEAIHTIAKAKLTNSTGAQVKQEAKPKPKAPKAEAGKRRYSILDIGPMDMTDAKEVEADAVDCPVILLSRMWQSLRAATVARALRYVGMGPSAFACVNLKGHAKSQERHFVVGRVLFDDDADAGSLALVRTEVRHLIQELGLAPYQEMFQEDDQVCDGASFDGALRLGAEQSDSEGEVARIRRSNSYDDRRKDPEIKHMCMVSQELVHEPGTNSLKEDVADRVDELIGALLAVCGDLAVRSTISLDGRNELLFVLEYLRSVSAAIGWQSGSTYLVSVVLGGLLRSFVLDQVAMLVRTKNTLLPRHADVVSVYMEMGGVDSETITRLFRGASVPELIYKRIRREEASELARGKLLPVIREELPTSQRNLEDLLEYQRVEAGRHLAALNTAAEYSPEDDVVEAEPEDSWGDAPEGGEAPVATPNPRGGYGFVRNPGPQILFRDTRVSEDIEIVPAQQ</sequence>
<gene>
    <name evidence="2" type="ORF">KIPB_010828</name>
</gene>